<keyword evidence="7 11" id="KW-0594">Phospholipid biosynthesis</keyword>
<dbReference type="HAMAP" id="MF_00664">
    <property type="entry name" value="PS_decarb_PSD_A"/>
    <property type="match status" value="1"/>
</dbReference>
<gene>
    <name evidence="11" type="primary">psd</name>
    <name evidence="13" type="ORF">FO059_14725</name>
</gene>
<keyword evidence="1 11" id="KW-1003">Cell membrane</keyword>
<dbReference type="GO" id="GO:0004609">
    <property type="term" value="F:phosphatidylserine decarboxylase activity"/>
    <property type="evidence" value="ECO:0007669"/>
    <property type="project" value="UniProtKB-UniRule"/>
</dbReference>
<evidence type="ECO:0000256" key="3">
    <source>
        <dbReference type="ARBA" id="ARBA00022793"/>
    </source>
</evidence>
<dbReference type="InterPro" id="IPR033175">
    <property type="entry name" value="PSD-A"/>
</dbReference>
<dbReference type="GO" id="GO:0005886">
    <property type="term" value="C:plasma membrane"/>
    <property type="evidence" value="ECO:0007669"/>
    <property type="project" value="UniProtKB-SubCell"/>
</dbReference>
<comment type="catalytic activity">
    <reaction evidence="11">
        <text>a 1,2-diacyl-sn-glycero-3-phospho-L-serine + H(+) = a 1,2-diacyl-sn-glycero-3-phosphoethanolamine + CO2</text>
        <dbReference type="Rhea" id="RHEA:20828"/>
        <dbReference type="ChEBI" id="CHEBI:15378"/>
        <dbReference type="ChEBI" id="CHEBI:16526"/>
        <dbReference type="ChEBI" id="CHEBI:57262"/>
        <dbReference type="ChEBI" id="CHEBI:64612"/>
        <dbReference type="EC" id="4.1.1.65"/>
    </reaction>
</comment>
<evidence type="ECO:0000313" key="13">
    <source>
        <dbReference type="EMBL" id="QDQ98337.1"/>
    </source>
</evidence>
<dbReference type="NCBIfam" id="NF003679">
    <property type="entry name" value="PRK05305.1-3"/>
    <property type="match status" value="1"/>
</dbReference>
<evidence type="ECO:0000256" key="10">
    <source>
        <dbReference type="ARBA" id="ARBA00023317"/>
    </source>
</evidence>
<comment type="subunit">
    <text evidence="11">Heterodimer of a large membrane-associated beta subunit and a small pyruvoyl-containing alpha subunit.</text>
</comment>
<evidence type="ECO:0000256" key="2">
    <source>
        <dbReference type="ARBA" id="ARBA00022516"/>
    </source>
</evidence>
<feature type="chain" id="PRO_5023287929" description="Phosphatidylserine decarboxylase beta chain" evidence="11">
    <location>
        <begin position="1"/>
        <end position="250"/>
    </location>
</feature>
<comment type="pathway">
    <text evidence="11">Phospholipid metabolism; phosphatidylethanolamine biosynthesis; phosphatidylethanolamine from CDP-diacylglycerol: step 2/2.</text>
</comment>
<dbReference type="InterPro" id="IPR003817">
    <property type="entry name" value="PS_Dcarbxylase"/>
</dbReference>
<feature type="compositionally biased region" description="Low complexity" evidence="12">
    <location>
        <begin position="46"/>
        <end position="57"/>
    </location>
</feature>
<dbReference type="OrthoDB" id="9790893at2"/>
<dbReference type="PANTHER" id="PTHR35809:SF1">
    <property type="entry name" value="ARCHAETIDYLSERINE DECARBOXYLASE PROENZYME-RELATED"/>
    <property type="match status" value="1"/>
</dbReference>
<evidence type="ECO:0000256" key="5">
    <source>
        <dbReference type="ARBA" id="ARBA00023136"/>
    </source>
</evidence>
<comment type="cofactor">
    <cofactor evidence="11">
        <name>pyruvate</name>
        <dbReference type="ChEBI" id="CHEBI:15361"/>
    </cofactor>
    <text evidence="11">Binds 1 pyruvoyl group covalently per subunit.</text>
</comment>
<reference evidence="13 14" key="1">
    <citation type="submission" date="2019-07" db="EMBL/GenBank/DDBJ databases">
        <title>Tomitella cavernea sp. nov., an actinomycete isolated from soil.</title>
        <authorList>
            <person name="Cheng J."/>
        </authorList>
    </citation>
    <scope>NUCLEOTIDE SEQUENCE [LARGE SCALE GENOMIC DNA]</scope>
    <source>
        <strain evidence="13 14">HY188</strain>
    </source>
</reference>
<comment type="function">
    <text evidence="11">Catalyzes the formation of phosphatidylethanolamine (PtdEtn) from phosphatidylserine (PtdSer).</text>
</comment>
<feature type="compositionally biased region" description="Basic residues" evidence="12">
    <location>
        <begin position="24"/>
        <end position="42"/>
    </location>
</feature>
<feature type="chain" id="PRO_5023287928" description="Phosphatidylserine decarboxylase alpha chain" evidence="11">
    <location>
        <begin position="251"/>
        <end position="298"/>
    </location>
</feature>
<feature type="site" description="Cleavage (non-hydrolytic); by autocatalysis" evidence="11">
    <location>
        <begin position="250"/>
        <end position="251"/>
    </location>
</feature>
<keyword evidence="6 11" id="KW-0865">Zymogen</keyword>
<keyword evidence="2 11" id="KW-0444">Lipid biosynthesis</keyword>
<evidence type="ECO:0000256" key="8">
    <source>
        <dbReference type="ARBA" id="ARBA00023239"/>
    </source>
</evidence>
<dbReference type="AlphaFoldDB" id="A0A516X5J2"/>
<comment type="similarity">
    <text evidence="11">Belongs to the phosphatidylserine decarboxylase family. PSD-A subfamily.</text>
</comment>
<proteinExistence type="inferred from homology"/>
<feature type="active site" description="Schiff-base intermediate with substrate; via pyruvic acid" evidence="11">
    <location>
        <position position="251"/>
    </location>
</feature>
<keyword evidence="4 11" id="KW-0443">Lipid metabolism</keyword>
<dbReference type="KEGG" id="toy:FO059_14725"/>
<evidence type="ECO:0000256" key="9">
    <source>
        <dbReference type="ARBA" id="ARBA00023264"/>
    </source>
</evidence>
<feature type="region of interest" description="Disordered" evidence="12">
    <location>
        <begin position="21"/>
        <end position="57"/>
    </location>
</feature>
<dbReference type="Proteomes" id="UP000317344">
    <property type="component" value="Chromosome"/>
</dbReference>
<keyword evidence="3 11" id="KW-0210">Decarboxylase</keyword>
<keyword evidence="10 11" id="KW-0670">Pyruvate</keyword>
<evidence type="ECO:0000256" key="6">
    <source>
        <dbReference type="ARBA" id="ARBA00023145"/>
    </source>
</evidence>
<dbReference type="Pfam" id="PF02666">
    <property type="entry name" value="PS_Dcarbxylase"/>
    <property type="match status" value="1"/>
</dbReference>
<evidence type="ECO:0000256" key="7">
    <source>
        <dbReference type="ARBA" id="ARBA00023209"/>
    </source>
</evidence>
<sequence>MLPPARLSRCRRQLAQWCDAPHPRIGRGPRSRRRLKTVARRPKSTDAAGPGAPDGQPAFSLSHAVNLIRTTVPPMDRAGAPFVAAPLALALAGRRRRYVRGPALAAAAVTGAFFRNPPRVPPTRPGVVVAPADGEAVLVDHAPPPAELGLGDAPLQRVSIFLSVLDVHTQRSPVTGVVERVEYRKGRFLSADLPDAAEVNERNAVVLRTPDGHRVISVQIAGLLARRIVCRTGEGSTLGIGETYGLIRFGSRVDTYLPAGARILVERGQRTVGGETVLAELPAEADSAATADAGRAGR</sequence>
<dbReference type="GO" id="GO:0006646">
    <property type="term" value="P:phosphatidylethanolamine biosynthetic process"/>
    <property type="evidence" value="ECO:0007669"/>
    <property type="project" value="UniProtKB-UniRule"/>
</dbReference>
<accession>A0A516X5J2</accession>
<evidence type="ECO:0000256" key="1">
    <source>
        <dbReference type="ARBA" id="ARBA00022475"/>
    </source>
</evidence>
<name>A0A516X5J2_9ACTN</name>
<comment type="subcellular location">
    <subcellularLocation>
        <location evidence="11">Cell membrane</location>
        <topology evidence="11">Peripheral membrane protein</topology>
    </subcellularLocation>
</comment>
<comment type="PTM">
    <text evidence="11">Is synthesized initially as an inactive proenzyme. Formation of the active enzyme involves a self-maturation process in which the active site pyruvoyl group is generated from an internal serine residue via an autocatalytic post-translational modification. Two non-identical subunits are generated from the proenzyme in this reaction, and the pyruvate is formed at the N-terminus of the alpha chain, which is derived from the carboxyl end of the proenzyme. The post-translation cleavage follows an unusual pathway, termed non-hydrolytic serinolysis, in which the side chain hydroxyl group of the serine supplies its oxygen atom to form the C-terminus of the beta chain, while the remainder of the serine residue undergoes an oxidative deamination to produce ammonia and the pyruvoyl prosthetic group on the alpha chain.</text>
</comment>
<reference evidence="13 14" key="2">
    <citation type="submission" date="2019-07" db="EMBL/GenBank/DDBJ databases">
        <authorList>
            <person name="Huang Y."/>
        </authorList>
    </citation>
    <scope>NUCLEOTIDE SEQUENCE [LARGE SCALE GENOMIC DNA]</scope>
    <source>
        <strain evidence="13 14">HY188</strain>
    </source>
</reference>
<keyword evidence="14" id="KW-1185">Reference proteome</keyword>
<organism evidence="13 14">
    <name type="scientific">Tomitella fengzijianii</name>
    <dbReference type="NCBI Taxonomy" id="2597660"/>
    <lineage>
        <taxon>Bacteria</taxon>
        <taxon>Bacillati</taxon>
        <taxon>Actinomycetota</taxon>
        <taxon>Actinomycetes</taxon>
        <taxon>Mycobacteriales</taxon>
        <taxon>Tomitella</taxon>
    </lineage>
</organism>
<evidence type="ECO:0000313" key="14">
    <source>
        <dbReference type="Proteomes" id="UP000317344"/>
    </source>
</evidence>
<evidence type="ECO:0000256" key="11">
    <source>
        <dbReference type="HAMAP-Rule" id="MF_00664"/>
    </source>
</evidence>
<keyword evidence="5 11" id="KW-0472">Membrane</keyword>
<evidence type="ECO:0000256" key="4">
    <source>
        <dbReference type="ARBA" id="ARBA00023098"/>
    </source>
</evidence>
<dbReference type="EMBL" id="CP041765">
    <property type="protein sequence ID" value="QDQ98337.1"/>
    <property type="molecule type" value="Genomic_DNA"/>
</dbReference>
<dbReference type="UniPathway" id="UPA00558">
    <property type="reaction ID" value="UER00616"/>
</dbReference>
<evidence type="ECO:0000256" key="12">
    <source>
        <dbReference type="SAM" id="MobiDB-lite"/>
    </source>
</evidence>
<keyword evidence="8 11" id="KW-0456">Lyase</keyword>
<feature type="modified residue" description="Pyruvic acid (Ser); by autocatalysis" evidence="11">
    <location>
        <position position="251"/>
    </location>
</feature>
<protein>
    <recommendedName>
        <fullName evidence="11">Phosphatidylserine decarboxylase proenzyme</fullName>
        <ecNumber evidence="11">4.1.1.65</ecNumber>
    </recommendedName>
    <component>
        <recommendedName>
            <fullName evidence="11">Phosphatidylserine decarboxylase alpha chain</fullName>
        </recommendedName>
    </component>
    <component>
        <recommendedName>
            <fullName evidence="11">Phosphatidylserine decarboxylase beta chain</fullName>
        </recommendedName>
    </component>
</protein>
<dbReference type="EC" id="4.1.1.65" evidence="11"/>
<keyword evidence="9 11" id="KW-1208">Phospholipid metabolism</keyword>
<dbReference type="PANTHER" id="PTHR35809">
    <property type="entry name" value="ARCHAETIDYLSERINE DECARBOXYLASE PROENZYME-RELATED"/>
    <property type="match status" value="1"/>
</dbReference>